<dbReference type="InterPro" id="IPR011576">
    <property type="entry name" value="Pyridox_Oxase_N"/>
</dbReference>
<gene>
    <name evidence="2" type="ORF">C8D78_3389</name>
</gene>
<dbReference type="RefSeq" id="WP_244208454.1">
    <property type="nucleotide sequence ID" value="NZ_RBIR01000009.1"/>
</dbReference>
<organism evidence="2 3">
    <name type="scientific">Arthrobacter oryzae</name>
    <dbReference type="NCBI Taxonomy" id="409290"/>
    <lineage>
        <taxon>Bacteria</taxon>
        <taxon>Bacillati</taxon>
        <taxon>Actinomycetota</taxon>
        <taxon>Actinomycetes</taxon>
        <taxon>Micrococcales</taxon>
        <taxon>Micrococcaceae</taxon>
        <taxon>Arthrobacter</taxon>
    </lineage>
</organism>
<evidence type="ECO:0000259" key="1">
    <source>
        <dbReference type="Pfam" id="PF01243"/>
    </source>
</evidence>
<sequence length="310" mass="33626">MNMQDSQLTDWGFHDGELTVQQRAGVRADAERLTGMLAPVGLRGGVVGFLADRTFAVITARDDAGSLWSSPLIGEPGFLTVTSPTTLRIRTNVAEGDPLDAAPAGQPVALVVMEFPARRRLRINGTLTGSDNDGLTVEVEQAYGNCPQYIQQRILAPILGSRPDLEEPRSDVELSGEDAAQIKAADTFFLGTTHPTRGKDASHRGGPAGFVRLESNDVWWPDYPGNNMFNSFGNLTIDPTAALLFVDFDSGRTLQLSGSASIEWDHRGEAGDDGHTGRRARFHTERLVAGHLPGIRQTEHRSYPRNPAIT</sequence>
<name>A0A495E9Z1_9MICC</name>
<evidence type="ECO:0000313" key="2">
    <source>
        <dbReference type="EMBL" id="RKR13728.1"/>
    </source>
</evidence>
<dbReference type="PANTHER" id="PTHR42815">
    <property type="entry name" value="FAD-BINDING, PUTATIVE (AFU_ORTHOLOGUE AFUA_6G07600)-RELATED"/>
    <property type="match status" value="1"/>
</dbReference>
<dbReference type="Proteomes" id="UP000276055">
    <property type="component" value="Unassembled WGS sequence"/>
</dbReference>
<evidence type="ECO:0000313" key="3">
    <source>
        <dbReference type="Proteomes" id="UP000276055"/>
    </source>
</evidence>
<dbReference type="EMBL" id="RBIR01000009">
    <property type="protein sequence ID" value="RKR13728.1"/>
    <property type="molecule type" value="Genomic_DNA"/>
</dbReference>
<comment type="caution">
    <text evidence="2">The sequence shown here is derived from an EMBL/GenBank/DDBJ whole genome shotgun (WGS) entry which is preliminary data.</text>
</comment>
<reference evidence="2 3" key="1">
    <citation type="submission" date="2018-10" db="EMBL/GenBank/DDBJ databases">
        <title>Genomic Encyclopedia of Type Strains, Phase IV (KMG-IV): sequencing the most valuable type-strain genomes for metagenomic binning, comparative biology and taxonomic classification.</title>
        <authorList>
            <person name="Goeker M."/>
        </authorList>
    </citation>
    <scope>NUCLEOTIDE SEQUENCE [LARGE SCALE GENOMIC DNA]</scope>
    <source>
        <strain evidence="2 3">DSM 25586</strain>
    </source>
</reference>
<dbReference type="InterPro" id="IPR012349">
    <property type="entry name" value="Split_barrel_FMN-bd"/>
</dbReference>
<protein>
    <recommendedName>
        <fullName evidence="1">Pyridoxamine 5'-phosphate oxidase N-terminal domain-containing protein</fullName>
    </recommendedName>
</protein>
<feature type="domain" description="Pyridoxamine 5'-phosphate oxidase N-terminal" evidence="1">
    <location>
        <begin position="179"/>
        <end position="265"/>
    </location>
</feature>
<dbReference type="AlphaFoldDB" id="A0A495E9Z1"/>
<proteinExistence type="predicted"/>
<dbReference type="PANTHER" id="PTHR42815:SF2">
    <property type="entry name" value="FAD-BINDING, PUTATIVE (AFU_ORTHOLOGUE AFUA_6G07600)-RELATED"/>
    <property type="match status" value="1"/>
</dbReference>
<dbReference type="Pfam" id="PF01243">
    <property type="entry name" value="PNPOx_N"/>
    <property type="match status" value="1"/>
</dbReference>
<dbReference type="Gene3D" id="2.30.110.10">
    <property type="entry name" value="Electron Transport, Fmn-binding Protein, Chain A"/>
    <property type="match status" value="1"/>
</dbReference>
<dbReference type="SUPFAM" id="SSF50475">
    <property type="entry name" value="FMN-binding split barrel"/>
    <property type="match status" value="1"/>
</dbReference>
<accession>A0A495E9Z1</accession>